<dbReference type="Proteomes" id="UP000480178">
    <property type="component" value="Chromosome"/>
</dbReference>
<name>A0A6C0GBL9_9BACT</name>
<gene>
    <name evidence="1" type="ORF">GXP67_00930</name>
</gene>
<dbReference type="KEGG" id="rhoz:GXP67_00930"/>
<organism evidence="1 2">
    <name type="scientific">Rhodocytophaga rosea</name>
    <dbReference type="NCBI Taxonomy" id="2704465"/>
    <lineage>
        <taxon>Bacteria</taxon>
        <taxon>Pseudomonadati</taxon>
        <taxon>Bacteroidota</taxon>
        <taxon>Cytophagia</taxon>
        <taxon>Cytophagales</taxon>
        <taxon>Rhodocytophagaceae</taxon>
        <taxon>Rhodocytophaga</taxon>
    </lineage>
</organism>
<dbReference type="PANTHER" id="PTHR30007:SF0">
    <property type="entry name" value="TRANSPOSASE"/>
    <property type="match status" value="1"/>
</dbReference>
<evidence type="ECO:0000313" key="2">
    <source>
        <dbReference type="Proteomes" id="UP000480178"/>
    </source>
</evidence>
<dbReference type="RefSeq" id="WP_162441423.1">
    <property type="nucleotide sequence ID" value="NZ_CP048222.1"/>
</dbReference>
<keyword evidence="2" id="KW-1185">Reference proteome</keyword>
<evidence type="ECO:0000313" key="1">
    <source>
        <dbReference type="EMBL" id="QHT65336.1"/>
    </source>
</evidence>
<sequence length="85" mass="10224">MSIEATVHVCLLEYVQKLWDWSWQVVLRSDEGKGFKVLPRMWVVERTFAWILNARRLNKDNEKSRRNSQSMVYLAMIPIMINRLK</sequence>
<reference evidence="1 2" key="1">
    <citation type="submission" date="2020-01" db="EMBL/GenBank/DDBJ databases">
        <authorList>
            <person name="Kim M.K."/>
        </authorList>
    </citation>
    <scope>NUCLEOTIDE SEQUENCE [LARGE SCALE GENOMIC DNA]</scope>
    <source>
        <strain evidence="1 2">172606-1</strain>
    </source>
</reference>
<dbReference type="PANTHER" id="PTHR30007">
    <property type="entry name" value="PHP DOMAIN PROTEIN"/>
    <property type="match status" value="1"/>
</dbReference>
<dbReference type="AlphaFoldDB" id="A0A6C0GBL9"/>
<protein>
    <submittedName>
        <fullName evidence="1">Transposase</fullName>
    </submittedName>
</protein>
<proteinExistence type="predicted"/>
<dbReference type="EMBL" id="CP048222">
    <property type="protein sequence ID" value="QHT65336.1"/>
    <property type="molecule type" value="Genomic_DNA"/>
</dbReference>
<accession>A0A6C0GBL9</accession>